<organism evidence="1 2">
    <name type="scientific">Paramuribaculum intestinale</name>
    <dbReference type="NCBI Taxonomy" id="2094151"/>
    <lineage>
        <taxon>Bacteria</taxon>
        <taxon>Pseudomonadati</taxon>
        <taxon>Bacteroidota</taxon>
        <taxon>Bacteroidia</taxon>
        <taxon>Bacteroidales</taxon>
        <taxon>Muribaculaceae</taxon>
        <taxon>Paramuribaculum</taxon>
    </lineage>
</organism>
<dbReference type="AlphaFoldDB" id="A0A2V1IQ50"/>
<proteinExistence type="predicted"/>
<accession>A0A2V1IQ50</accession>
<protein>
    <submittedName>
        <fullName evidence="1">DUF1186 domain-containing protein</fullName>
    </submittedName>
</protein>
<dbReference type="RefSeq" id="WP_107036516.1">
    <property type="nucleotide sequence ID" value="NZ_PUBV01000021.1"/>
</dbReference>
<evidence type="ECO:0000313" key="1">
    <source>
        <dbReference type="EMBL" id="PWB06632.1"/>
    </source>
</evidence>
<dbReference type="EMBL" id="PUBV01000021">
    <property type="protein sequence ID" value="PWB06632.1"/>
    <property type="molecule type" value="Genomic_DNA"/>
</dbReference>
<evidence type="ECO:0000313" key="2">
    <source>
        <dbReference type="Proteomes" id="UP000244925"/>
    </source>
</evidence>
<keyword evidence="2" id="KW-1185">Reference proteome</keyword>
<dbReference type="Proteomes" id="UP000244925">
    <property type="component" value="Unassembled WGS sequence"/>
</dbReference>
<dbReference type="Pfam" id="PF06685">
    <property type="entry name" value="DUF1186"/>
    <property type="match status" value="1"/>
</dbReference>
<comment type="caution">
    <text evidence="1">The sequence shown here is derived from an EMBL/GenBank/DDBJ whole genome shotgun (WGS) entry which is preliminary data.</text>
</comment>
<dbReference type="InterPro" id="IPR010602">
    <property type="entry name" value="DUF1186"/>
</dbReference>
<reference evidence="2" key="1">
    <citation type="submission" date="2018-02" db="EMBL/GenBank/DDBJ databases">
        <authorList>
            <person name="Clavel T."/>
            <person name="Strowig T."/>
        </authorList>
    </citation>
    <scope>NUCLEOTIDE SEQUENCE [LARGE SCALE GENOMIC DNA]</scope>
    <source>
        <strain evidence="2">DSM 100764</strain>
    </source>
</reference>
<sequence>MAKKKSKNNSKGQKKPALSPYRFMREKARTLPVGKCYIAPPDWLDSGMAHIVVTRVRPSGNLVMASFLVDTFCLGVKDAGYHENMTPSDFEEYLNNYRKGMGLEEISYNEAHNIIYGAMAFAEEGGIKPSKEFDPAGYILEEDTDDIPLIEYDFGKNGKHFLVVNPDRKEMPYYHTLKKNLGDDFEYVMPYGEDVDNEDFEDDDEESPFSDITLKDVKKALDGMLKMKEESDRYPDEKYTYQYPDYPQTLSVKNQFIADELLSPDNYSCLPREVIDRILALPKDEAAQDISNVMLYSIGKTYKGINDDTIESWNNSAIMHSLILLAQLQSDKGLDAVLEIMRQTDEFADYHLGDLTPELLHPALYACGKDNITAIEAYLSQPGLDSYLRSQAPDALAMIIFNQPERRGEIIEVFRRLLNNMVSNLPVQRACDGTFAGFVMSNLMDIDAKELIPEIKATFATDCVNRTIAGDCKNVIKDIELSRGAIHNDEYQIPDIYEQYESLKKFITKPE</sequence>
<name>A0A2V1IQ50_9BACT</name>
<gene>
    <name evidence="1" type="ORF">C5O25_09540</name>
</gene>